<name>A0AAD2HG47_9AGAR</name>
<dbReference type="Proteomes" id="UP001295794">
    <property type="component" value="Unassembled WGS sequence"/>
</dbReference>
<dbReference type="EMBL" id="CAVNYO010000402">
    <property type="protein sequence ID" value="CAK5274381.1"/>
    <property type="molecule type" value="Genomic_DNA"/>
</dbReference>
<evidence type="ECO:0000313" key="2">
    <source>
        <dbReference type="Proteomes" id="UP001295794"/>
    </source>
</evidence>
<proteinExistence type="predicted"/>
<accession>A0AAD2HG47</accession>
<dbReference type="AlphaFoldDB" id="A0AAD2HG47"/>
<organism evidence="1 2">
    <name type="scientific">Mycena citricolor</name>
    <dbReference type="NCBI Taxonomy" id="2018698"/>
    <lineage>
        <taxon>Eukaryota</taxon>
        <taxon>Fungi</taxon>
        <taxon>Dikarya</taxon>
        <taxon>Basidiomycota</taxon>
        <taxon>Agaricomycotina</taxon>
        <taxon>Agaricomycetes</taxon>
        <taxon>Agaricomycetidae</taxon>
        <taxon>Agaricales</taxon>
        <taxon>Marasmiineae</taxon>
        <taxon>Mycenaceae</taxon>
        <taxon>Mycena</taxon>
    </lineage>
</organism>
<protein>
    <submittedName>
        <fullName evidence="1">Uncharacterized protein</fullName>
    </submittedName>
</protein>
<comment type="caution">
    <text evidence="1">The sequence shown here is derived from an EMBL/GenBank/DDBJ whole genome shotgun (WGS) entry which is preliminary data.</text>
</comment>
<keyword evidence="2" id="KW-1185">Reference proteome</keyword>
<sequence>MRENRKTRLVRNIACRVGLRESVLLGDVLSAFRQRRHGSGRAWALEEIVSLAFARCPLRLVSFTARVIGKPVDKSPCSAAAHIGRLSAADVTRAGKDPAEDT</sequence>
<feature type="non-terminal residue" evidence="1">
    <location>
        <position position="102"/>
    </location>
</feature>
<gene>
    <name evidence="1" type="ORF">MYCIT1_LOCUS21555</name>
</gene>
<reference evidence="1" key="1">
    <citation type="submission" date="2023-11" db="EMBL/GenBank/DDBJ databases">
        <authorList>
            <person name="De Vega J J."/>
            <person name="De Vega J J."/>
        </authorList>
    </citation>
    <scope>NUCLEOTIDE SEQUENCE</scope>
</reference>
<evidence type="ECO:0000313" key="1">
    <source>
        <dbReference type="EMBL" id="CAK5274381.1"/>
    </source>
</evidence>